<keyword evidence="1" id="KW-1133">Transmembrane helix</keyword>
<dbReference type="RefSeq" id="WP_054784429.1">
    <property type="nucleotide sequence ID" value="NZ_FPBD01000005.1"/>
</dbReference>
<keyword evidence="1" id="KW-0472">Membrane</keyword>
<name>A0A1I7C4G4_9HYPH</name>
<reference evidence="3" key="1">
    <citation type="submission" date="2016-10" db="EMBL/GenBank/DDBJ databases">
        <authorList>
            <person name="Varghese N."/>
            <person name="Submissions S."/>
        </authorList>
    </citation>
    <scope>NUCLEOTIDE SEQUENCE [LARGE SCALE GENOMIC DNA]</scope>
    <source>
        <strain evidence="3">DSM 17465</strain>
    </source>
</reference>
<dbReference type="AlphaFoldDB" id="A0A1I7C4G4"/>
<dbReference type="Proteomes" id="UP000183371">
    <property type="component" value="Unassembled WGS sequence"/>
</dbReference>
<dbReference type="EMBL" id="FPBD01000005">
    <property type="protein sequence ID" value="SFT94340.1"/>
    <property type="molecule type" value="Genomic_DNA"/>
</dbReference>
<evidence type="ECO:0000313" key="2">
    <source>
        <dbReference type="EMBL" id="SFT94340.1"/>
    </source>
</evidence>
<sequence length="206" mass="23809">MVRFSWWANRLIGLYILLIILALLFSVASTRFGSLAILERKLNPSTFVFWQDGELYKNPPLFTQVMADAKGQFASREPSSFEDVDIWVLILEGFADIKNVELAPHLGIDIDDAATFSTDITKSLMQVSLRVRLHPFPLAITRKHIVLVNVKSLRENFKEQCFDEITYESMIEDHDPKLWEQCRISATEPETKHLLYSFVRPTFISR</sequence>
<feature type="transmembrane region" description="Helical" evidence="1">
    <location>
        <begin position="12"/>
        <end position="32"/>
    </location>
</feature>
<accession>A0A1I7C4G4</accession>
<keyword evidence="3" id="KW-1185">Reference proteome</keyword>
<evidence type="ECO:0000313" key="3">
    <source>
        <dbReference type="Proteomes" id="UP000183371"/>
    </source>
</evidence>
<gene>
    <name evidence="2" type="ORF">SAMN05444141_105161</name>
</gene>
<organism evidence="2 3">
    <name type="scientific">Pseudovibrio denitrificans</name>
    <dbReference type="NCBI Taxonomy" id="258256"/>
    <lineage>
        <taxon>Bacteria</taxon>
        <taxon>Pseudomonadati</taxon>
        <taxon>Pseudomonadota</taxon>
        <taxon>Alphaproteobacteria</taxon>
        <taxon>Hyphomicrobiales</taxon>
        <taxon>Stappiaceae</taxon>
        <taxon>Pseudovibrio</taxon>
    </lineage>
</organism>
<evidence type="ECO:0000256" key="1">
    <source>
        <dbReference type="SAM" id="Phobius"/>
    </source>
</evidence>
<protein>
    <submittedName>
        <fullName evidence="2">Uncharacterized protein</fullName>
    </submittedName>
</protein>
<proteinExistence type="predicted"/>
<keyword evidence="1" id="KW-0812">Transmembrane</keyword>